<dbReference type="PANTHER" id="PTHR24178:SF41">
    <property type="entry name" value="ANKYRIN-2 ISOFORM X1"/>
    <property type="match status" value="1"/>
</dbReference>
<evidence type="ECO:0000256" key="2">
    <source>
        <dbReference type="ARBA" id="ARBA00023043"/>
    </source>
</evidence>
<evidence type="ECO:0008006" key="7">
    <source>
        <dbReference type="Google" id="ProtNLM"/>
    </source>
</evidence>
<feature type="repeat" description="ANK" evidence="3">
    <location>
        <begin position="381"/>
        <end position="413"/>
    </location>
</feature>
<evidence type="ECO:0000313" key="6">
    <source>
        <dbReference type="Proteomes" id="UP001152300"/>
    </source>
</evidence>
<dbReference type="SUPFAM" id="SSF48403">
    <property type="entry name" value="Ankyrin repeat"/>
    <property type="match status" value="2"/>
</dbReference>
<organism evidence="5 6">
    <name type="scientific">Sclerotinia nivalis</name>
    <dbReference type="NCBI Taxonomy" id="352851"/>
    <lineage>
        <taxon>Eukaryota</taxon>
        <taxon>Fungi</taxon>
        <taxon>Dikarya</taxon>
        <taxon>Ascomycota</taxon>
        <taxon>Pezizomycotina</taxon>
        <taxon>Leotiomycetes</taxon>
        <taxon>Helotiales</taxon>
        <taxon>Sclerotiniaceae</taxon>
        <taxon>Sclerotinia</taxon>
    </lineage>
</organism>
<dbReference type="OrthoDB" id="341259at2759"/>
<dbReference type="InterPro" id="IPR002110">
    <property type="entry name" value="Ankyrin_rpt"/>
</dbReference>
<keyword evidence="2 3" id="KW-0040">ANK repeat</keyword>
<dbReference type="Gene3D" id="1.25.40.20">
    <property type="entry name" value="Ankyrin repeat-containing domain"/>
    <property type="match status" value="5"/>
</dbReference>
<dbReference type="PANTHER" id="PTHR24178">
    <property type="entry name" value="MOLTING PROTEIN MLT-4"/>
    <property type="match status" value="1"/>
</dbReference>
<name>A0A9X0AH06_9HELO</name>
<comment type="caution">
    <text evidence="5">The sequence shown here is derived from an EMBL/GenBank/DDBJ whole genome shotgun (WGS) entry which is preliminary data.</text>
</comment>
<dbReference type="Pfam" id="PF13857">
    <property type="entry name" value="Ank_5"/>
    <property type="match status" value="1"/>
</dbReference>
<feature type="compositionally biased region" description="Acidic residues" evidence="4">
    <location>
        <begin position="18"/>
        <end position="30"/>
    </location>
</feature>
<dbReference type="EMBL" id="JAPEIS010000010">
    <property type="protein sequence ID" value="KAJ8062606.1"/>
    <property type="molecule type" value="Genomic_DNA"/>
</dbReference>
<feature type="repeat" description="ANK" evidence="3">
    <location>
        <begin position="348"/>
        <end position="380"/>
    </location>
</feature>
<feature type="compositionally biased region" description="Low complexity" evidence="4">
    <location>
        <begin position="31"/>
        <end position="42"/>
    </location>
</feature>
<dbReference type="Pfam" id="PF12796">
    <property type="entry name" value="Ank_2"/>
    <property type="match status" value="2"/>
</dbReference>
<dbReference type="Proteomes" id="UP001152300">
    <property type="component" value="Unassembled WGS sequence"/>
</dbReference>
<evidence type="ECO:0000313" key="5">
    <source>
        <dbReference type="EMBL" id="KAJ8062606.1"/>
    </source>
</evidence>
<sequence length="751" mass="82874">METIDTPHGDNLSTAELIDSDDNDSDDNDSSPDSPSSDSGDSIAKQLENAIRNNRIDNIKRLLDSRDDLVEMPLEYEFTQYGKTETLNVTPLALASALSEPSIVDLLLYRNAKVDQRGPRLLTPLHFASIKGRKEVVAHLLKARADFSLLDNEGNTAFHHASMYGHLGTLQLLYQRGSQEHINQGNNYHNAPLHLASVNDRPKIAKWLLDSGAAINQAGKDGGTPLCLACMDGCLNTVQKSSFLHPCSTCMFKCASRIFNVLKNGGALLSDVTSDKGTCFHQIISCSQEFSIDFERITEGLIGGGGNINQSNIHGYSPLYFACVKEKLKHSECLLRLGADVNQVGSQNNGTALMEACCKQDSRIAKVLLQHNADTTIANNHGLTALALAVFYNRLENVKLLIKNGANAIVHDNEGNTPVQIAIRVKENAETAIEVLATKEYYPQNPSVKYHYMECAADVPEIEAGLLKGFESGKYETLEQLHIVVYWAVSNGALKLATKCIDHNQKVLRWIREGATWFHIASKSGTLEPGRPEGWATVEVILQQNSRGDSPLTISIEQGHHQLEEYWSKIRQLHTAGNSFIDSYSAVADQILELLAIYEKPGHETILGEFLHKEGVQNSEDFTTLHWAVYGSQAVVVWWLLSKGGYSSDDIKSALKLVPDTHVPRDDQFHVRELLLNPPPALDHVANPNKNHIHRSPKYVDKVYDLGSIVDIISGGKTIKIPYAKPSVYDMTYGEVPQGILKEIPSTLSSN</sequence>
<gene>
    <name evidence="5" type="ORF">OCU04_009130</name>
</gene>
<feature type="repeat" description="ANK" evidence="3">
    <location>
        <begin position="153"/>
        <end position="185"/>
    </location>
</feature>
<evidence type="ECO:0000256" key="1">
    <source>
        <dbReference type="ARBA" id="ARBA00022737"/>
    </source>
</evidence>
<keyword evidence="6" id="KW-1185">Reference proteome</keyword>
<dbReference type="PROSITE" id="PS50088">
    <property type="entry name" value="ANK_REPEAT"/>
    <property type="match status" value="6"/>
</dbReference>
<dbReference type="AlphaFoldDB" id="A0A9X0AH06"/>
<evidence type="ECO:0000256" key="3">
    <source>
        <dbReference type="PROSITE-ProRule" id="PRU00023"/>
    </source>
</evidence>
<accession>A0A9X0AH06</accession>
<keyword evidence="1" id="KW-0677">Repeat</keyword>
<dbReference type="SMART" id="SM00248">
    <property type="entry name" value="ANK"/>
    <property type="match status" value="10"/>
</dbReference>
<proteinExistence type="predicted"/>
<feature type="region of interest" description="Disordered" evidence="4">
    <location>
        <begin position="1"/>
        <end position="42"/>
    </location>
</feature>
<reference evidence="5" key="1">
    <citation type="submission" date="2022-11" db="EMBL/GenBank/DDBJ databases">
        <title>Genome Resource of Sclerotinia nivalis Strain SnTB1, a Plant Pathogen Isolated from American Ginseng.</title>
        <authorList>
            <person name="Fan S."/>
        </authorList>
    </citation>
    <scope>NUCLEOTIDE SEQUENCE</scope>
    <source>
        <strain evidence="5">SnTB1</strain>
    </source>
</reference>
<feature type="repeat" description="ANK" evidence="3">
    <location>
        <begin position="120"/>
        <end position="152"/>
    </location>
</feature>
<dbReference type="InterPro" id="IPR036770">
    <property type="entry name" value="Ankyrin_rpt-contain_sf"/>
</dbReference>
<protein>
    <recommendedName>
        <fullName evidence="7">Ankyrin repeat protein</fullName>
    </recommendedName>
</protein>
<feature type="repeat" description="ANK" evidence="3">
    <location>
        <begin position="188"/>
        <end position="220"/>
    </location>
</feature>
<feature type="repeat" description="ANK" evidence="3">
    <location>
        <begin position="314"/>
        <end position="346"/>
    </location>
</feature>
<dbReference type="PROSITE" id="PS50297">
    <property type="entry name" value="ANK_REP_REGION"/>
    <property type="match status" value="5"/>
</dbReference>
<evidence type="ECO:0000256" key="4">
    <source>
        <dbReference type="SAM" id="MobiDB-lite"/>
    </source>
</evidence>